<proteinExistence type="inferred from homology"/>
<dbReference type="RefSeq" id="WP_228415970.1">
    <property type="nucleotide sequence ID" value="NZ_CP081135.1"/>
</dbReference>
<dbReference type="SMART" id="SM00644">
    <property type="entry name" value="Ami_2"/>
    <property type="match status" value="1"/>
</dbReference>
<evidence type="ECO:0000256" key="6">
    <source>
        <dbReference type="ARBA" id="ARBA00023287"/>
    </source>
</evidence>
<dbReference type="GO" id="GO:0030435">
    <property type="term" value="P:sporulation resulting in formation of a cellular spore"/>
    <property type="evidence" value="ECO:0007669"/>
    <property type="project" value="UniProtKB-KW"/>
</dbReference>
<dbReference type="PANTHER" id="PTHR30417">
    <property type="entry name" value="N-ACETYLMURAMOYL-L-ALANINE AMIDASE AMID"/>
    <property type="match status" value="1"/>
</dbReference>
<dbReference type="InterPro" id="IPR002502">
    <property type="entry name" value="Amidase_domain"/>
</dbReference>
<evidence type="ECO:0000256" key="2">
    <source>
        <dbReference type="ARBA" id="ARBA00007553"/>
    </source>
</evidence>
<keyword evidence="6" id="KW-0178">Competence</keyword>
<accession>A0AAX2ZEX9</accession>
<dbReference type="InterPro" id="IPR051206">
    <property type="entry name" value="NAMLAA_amidase_2"/>
</dbReference>
<dbReference type="GO" id="GO:0071555">
    <property type="term" value="P:cell wall organization"/>
    <property type="evidence" value="ECO:0007669"/>
    <property type="project" value="UniProtKB-KW"/>
</dbReference>
<dbReference type="GO" id="GO:0009253">
    <property type="term" value="P:peptidoglycan catabolic process"/>
    <property type="evidence" value="ECO:0007669"/>
    <property type="project" value="InterPro"/>
</dbReference>
<dbReference type="Pfam" id="PF01510">
    <property type="entry name" value="Amidase_2"/>
    <property type="match status" value="1"/>
</dbReference>
<evidence type="ECO:0000256" key="5">
    <source>
        <dbReference type="ARBA" id="ARBA00022969"/>
    </source>
</evidence>
<gene>
    <name evidence="9" type="ORF">JW646_18555</name>
</gene>
<reference evidence="9 10" key="1">
    <citation type="journal article" date="2023" name="Int. J. Syst. Evol. Microbiol.">
        <title>Terrisporobacter hibernicus sp. nov., isolated from bovine faeces in Northern Ireland.</title>
        <authorList>
            <person name="Mitchell M."/>
            <person name="Nguyen S.V."/>
            <person name="Connor M."/>
            <person name="Fairley D.J."/>
            <person name="Donoghue O."/>
            <person name="Marshall H."/>
            <person name="Koolman L."/>
            <person name="McMullan G."/>
            <person name="Schaffer K.E."/>
            <person name="McGrath J.W."/>
            <person name="Fanning S."/>
        </authorList>
    </citation>
    <scope>NUCLEOTIDE SEQUENCE [LARGE SCALE GENOMIC DNA]</scope>
    <source>
        <strain evidence="9 10">MCA3</strain>
    </source>
</reference>
<keyword evidence="10" id="KW-1185">Reference proteome</keyword>
<comment type="catalytic activity">
    <reaction evidence="1">
        <text>Hydrolyzes the link between N-acetylmuramoyl residues and L-amino acid residues in certain cell-wall glycopeptides.</text>
        <dbReference type="EC" id="3.5.1.28"/>
    </reaction>
</comment>
<dbReference type="PANTHER" id="PTHR30417:SF11">
    <property type="entry name" value="N-ACETYLMURAMOYL-L-ALANINE AMIDASE XLYA"/>
    <property type="match status" value="1"/>
</dbReference>
<evidence type="ECO:0000313" key="9">
    <source>
        <dbReference type="EMBL" id="UEL47596.1"/>
    </source>
</evidence>
<keyword evidence="4" id="KW-0378">Hydrolase</keyword>
<dbReference type="EC" id="3.5.1.28" evidence="3"/>
<evidence type="ECO:0000256" key="1">
    <source>
        <dbReference type="ARBA" id="ARBA00001561"/>
    </source>
</evidence>
<dbReference type="Proteomes" id="UP001198983">
    <property type="component" value="Chromosome"/>
</dbReference>
<dbReference type="CDD" id="cd06583">
    <property type="entry name" value="PGRP"/>
    <property type="match status" value="1"/>
</dbReference>
<evidence type="ECO:0000256" key="7">
    <source>
        <dbReference type="ARBA" id="ARBA00023316"/>
    </source>
</evidence>
<sequence>MSYINNGVIKNGSKIGTATVDSSGLLKKGWMIPYVSFTPSSVTIHETDMPNVSSEQIYKSLKNGNSDTSRKQASFQICVSATKIMQCVNLYRTCWHAGNRTGSSTSIGIEVVQYDDKALQEKAYKNAAELVKIILAEIKTVKKVVQHNYWSGKNCPSKLRAKWKGYTWDWFTNLVYSKEKYVQLKNGDYNKKAIVITPTLNVRKSRPDKNGKLGKYDFKLKEGDIIEVGYVLNGWASIWVEGDMGYINTSSKYIKLV</sequence>
<evidence type="ECO:0000259" key="8">
    <source>
        <dbReference type="SMART" id="SM00644"/>
    </source>
</evidence>
<dbReference type="GO" id="GO:0009254">
    <property type="term" value="P:peptidoglycan turnover"/>
    <property type="evidence" value="ECO:0007669"/>
    <property type="project" value="TreeGrafter"/>
</dbReference>
<dbReference type="GO" id="GO:0008745">
    <property type="term" value="F:N-acetylmuramoyl-L-alanine amidase activity"/>
    <property type="evidence" value="ECO:0007669"/>
    <property type="project" value="UniProtKB-EC"/>
</dbReference>
<dbReference type="GO" id="GO:0030420">
    <property type="term" value="P:establishment of competence for transformation"/>
    <property type="evidence" value="ECO:0007669"/>
    <property type="project" value="UniProtKB-KW"/>
</dbReference>
<evidence type="ECO:0000256" key="4">
    <source>
        <dbReference type="ARBA" id="ARBA00022801"/>
    </source>
</evidence>
<comment type="similarity">
    <text evidence="2">Belongs to the N-acetylmuramoyl-L-alanine amidase 2 family.</text>
</comment>
<evidence type="ECO:0000313" key="10">
    <source>
        <dbReference type="Proteomes" id="UP001198983"/>
    </source>
</evidence>
<feature type="domain" description="N-acetylmuramoyl-L-alanine amidase" evidence="8">
    <location>
        <begin position="29"/>
        <end position="175"/>
    </location>
</feature>
<keyword evidence="5" id="KW-0749">Sporulation</keyword>
<protein>
    <recommendedName>
        <fullName evidence="3">N-acetylmuramoyl-L-alanine amidase</fullName>
        <ecNumber evidence="3">3.5.1.28</ecNumber>
    </recommendedName>
</protein>
<dbReference type="SUPFAM" id="SSF55846">
    <property type="entry name" value="N-acetylmuramoyl-L-alanine amidase-like"/>
    <property type="match status" value="1"/>
</dbReference>
<organism evidence="9 10">
    <name type="scientific">Terrisporobacter hibernicus</name>
    <dbReference type="NCBI Taxonomy" id="2813371"/>
    <lineage>
        <taxon>Bacteria</taxon>
        <taxon>Bacillati</taxon>
        <taxon>Bacillota</taxon>
        <taxon>Clostridia</taxon>
        <taxon>Peptostreptococcales</taxon>
        <taxon>Peptostreptococcaceae</taxon>
        <taxon>Terrisporobacter</taxon>
    </lineage>
</organism>
<name>A0AAX2ZEX9_9FIRM</name>
<dbReference type="Gene3D" id="3.40.80.10">
    <property type="entry name" value="Peptidoglycan recognition protein-like"/>
    <property type="match status" value="1"/>
</dbReference>
<evidence type="ECO:0000256" key="3">
    <source>
        <dbReference type="ARBA" id="ARBA00011901"/>
    </source>
</evidence>
<dbReference type="InterPro" id="IPR036505">
    <property type="entry name" value="Amidase/PGRP_sf"/>
</dbReference>
<dbReference type="EMBL" id="CP081135">
    <property type="protein sequence ID" value="UEL47596.1"/>
    <property type="molecule type" value="Genomic_DNA"/>
</dbReference>
<dbReference type="KEGG" id="tem:JW646_18555"/>
<keyword evidence="7" id="KW-0961">Cell wall biogenesis/degradation</keyword>
<dbReference type="AlphaFoldDB" id="A0AAX2ZEX9"/>